<feature type="transmembrane region" description="Helical" evidence="1">
    <location>
        <begin position="116"/>
        <end position="134"/>
    </location>
</feature>
<dbReference type="EMBL" id="JAJJML010000001">
    <property type="protein sequence ID" value="MCC9034752.1"/>
    <property type="molecule type" value="Genomic_DNA"/>
</dbReference>
<name>A0A9Q3UUS6_9FLAO</name>
<evidence type="ECO:0000313" key="4">
    <source>
        <dbReference type="Proteomes" id="UP000603715"/>
    </source>
</evidence>
<feature type="transmembrane region" description="Helical" evidence="1">
    <location>
        <begin position="270"/>
        <end position="289"/>
    </location>
</feature>
<keyword evidence="4" id="KW-1185">Reference proteome</keyword>
<feature type="transmembrane region" description="Helical" evidence="1">
    <location>
        <begin position="333"/>
        <end position="352"/>
    </location>
</feature>
<proteinExistence type="predicted"/>
<organism evidence="3 5">
    <name type="scientific">Chryseobacterium muglaense</name>
    <dbReference type="NCBI Taxonomy" id="2893752"/>
    <lineage>
        <taxon>Bacteria</taxon>
        <taxon>Pseudomonadati</taxon>
        <taxon>Bacteroidota</taxon>
        <taxon>Flavobacteriia</taxon>
        <taxon>Flavobacteriales</taxon>
        <taxon>Weeksellaceae</taxon>
        <taxon>Chryseobacterium group</taxon>
        <taxon>Chryseobacterium</taxon>
    </lineage>
</organism>
<feature type="transmembrane region" description="Helical" evidence="1">
    <location>
        <begin position="170"/>
        <end position="192"/>
    </location>
</feature>
<dbReference type="RefSeq" id="WP_191178303.1">
    <property type="nucleotide sequence ID" value="NZ_JACXXP010000002.1"/>
</dbReference>
<evidence type="ECO:0000313" key="5">
    <source>
        <dbReference type="Proteomes" id="UP001107960"/>
    </source>
</evidence>
<evidence type="ECO:0000313" key="2">
    <source>
        <dbReference type="EMBL" id="MBD3903679.1"/>
    </source>
</evidence>
<feature type="transmembrane region" description="Helical" evidence="1">
    <location>
        <begin position="198"/>
        <end position="221"/>
    </location>
</feature>
<dbReference type="Proteomes" id="UP000603715">
    <property type="component" value="Unassembled WGS sequence"/>
</dbReference>
<keyword evidence="1" id="KW-0812">Transmembrane</keyword>
<feature type="transmembrane region" description="Helical" evidence="1">
    <location>
        <begin position="361"/>
        <end position="380"/>
    </location>
</feature>
<dbReference type="EMBL" id="JACXXP010000002">
    <property type="protein sequence ID" value="MBD3903679.1"/>
    <property type="molecule type" value="Genomic_DNA"/>
</dbReference>
<gene>
    <name evidence="2" type="ORF">IEW27_03580</name>
    <name evidence="3" type="ORF">LNP80_10880</name>
</gene>
<keyword evidence="1" id="KW-1133">Transmembrane helix</keyword>
<feature type="transmembrane region" description="Helical" evidence="1">
    <location>
        <begin position="301"/>
        <end position="321"/>
    </location>
</feature>
<keyword evidence="1" id="KW-0472">Membrane</keyword>
<reference evidence="2" key="3">
    <citation type="submission" date="2024-05" db="EMBL/GenBank/DDBJ databases">
        <title>Description of novel Chryseobacterium sp. strain C-2.</title>
        <authorList>
            <person name="Saticioglu I.B."/>
        </authorList>
    </citation>
    <scope>NUCLEOTIDE SEQUENCE</scope>
    <source>
        <strain evidence="2">C-2</strain>
    </source>
</reference>
<feature type="transmembrane region" description="Helical" evidence="1">
    <location>
        <begin position="90"/>
        <end position="109"/>
    </location>
</feature>
<reference evidence="3" key="1">
    <citation type="submission" date="2021-11" db="EMBL/GenBank/DDBJ databases">
        <title>Description of novel Chryseobacterium species.</title>
        <authorList>
            <person name="Saticioglu I.B."/>
            <person name="Ay H."/>
            <person name="Altun S."/>
            <person name="Duman M."/>
        </authorList>
    </citation>
    <scope>NUCLEOTIDE SEQUENCE</scope>
    <source>
        <strain evidence="3">C-39</strain>
    </source>
</reference>
<evidence type="ECO:0000313" key="3">
    <source>
        <dbReference type="EMBL" id="MCC9034752.1"/>
    </source>
</evidence>
<dbReference type="Proteomes" id="UP001107960">
    <property type="component" value="Unassembled WGS sequence"/>
</dbReference>
<evidence type="ECO:0000256" key="1">
    <source>
        <dbReference type="SAM" id="Phobius"/>
    </source>
</evidence>
<dbReference type="AlphaFoldDB" id="A0A9Q3UUS6"/>
<comment type="caution">
    <text evidence="3">The sequence shown here is derived from an EMBL/GenBank/DDBJ whole genome shotgun (WGS) entry which is preliminary data.</text>
</comment>
<protein>
    <submittedName>
        <fullName evidence="3">Uncharacterized protein</fullName>
    </submittedName>
</protein>
<sequence length="480" mass="55808">MKTTNEKYEKSFIFLFLLIFFYIFYILYTIFSLDVVLADDLIMIYSGKNINQNFFEYIVSFVDSSTMSARPVSGFITGTIVFLSKSNDSIYFSGLVFFPLSILTIYFVLNKILPKEIACLVILFYSVSLIGTSIQFSPIMLNSNLATIFYALSIYFIAVKKNLVASTFLFILSILSYEIFFIGIIINILLIKGNKNKIFYAVFTLGLIFLYRKCIQSYFLVNSYQRDSFSNVFNMDRNFKVFLWSLKIIFRDYFVAVFKSIANLWKINLFEWMMALLTSFGVFKILTYFDFNSHSKKVKKVAVVSFLGFIISFGIFIFSTYKPSLFGFENRNLGAVRLFSTLSIICFAIYIARKSVLKKNITVMIFSIAAFILVIANLGIKNSWIYANDFNNEVFKQIKTELDENKIQNGTICVDFDVYNELENNPNFILREPVFFNNWESNELAFRNGIDENKIRVQNLARDQDCNYTIFVKKDKIPKE</sequence>
<reference evidence="4" key="2">
    <citation type="submission" date="2023-07" db="EMBL/GenBank/DDBJ databases">
        <title>Description of novel Chryseobacterium sp. strain C-2.</title>
        <authorList>
            <person name="Saticioglu I.B."/>
        </authorList>
    </citation>
    <scope>NUCLEOTIDE SEQUENCE [LARGE SCALE GENOMIC DNA]</scope>
    <source>
        <strain evidence="4">C-2</strain>
    </source>
</reference>
<accession>A0A9Q3UUS6</accession>
<feature type="transmembrane region" description="Helical" evidence="1">
    <location>
        <begin position="12"/>
        <end position="31"/>
    </location>
</feature>